<dbReference type="Proteomes" id="UP000515152">
    <property type="component" value="Chromosome 1"/>
</dbReference>
<keyword evidence="2" id="KW-0963">Cytoplasm</keyword>
<dbReference type="RefSeq" id="XP_012681872.2">
    <property type="nucleotide sequence ID" value="XM_012826418.3"/>
</dbReference>
<dbReference type="GO" id="GO:0016055">
    <property type="term" value="P:Wnt signaling pathway"/>
    <property type="evidence" value="ECO:0007669"/>
    <property type="project" value="UniProtKB-UniRule"/>
</dbReference>
<sequence length="371" mass="40777">MVLEDEYDSVFDIEVAEEDVDTPFGKVHCTVKGTPKPNRPVIFTFHDIGLNHKSCFNPLFNHEDMMEITRHFAVLHVDAPGQHEGASNLPTGFTYPSMDQLSETFPIVLKHFGIKSVIGLSLGAGAYVMANFALNHPDLVEGLVLININAQSEGWVDWASHKLTGLAHGLPDMIIAHLFSKEEIQNNHDLIATYRHHILHGVNQNNLQLFVKSYNSRRAMDIERPVEGGNVNARTLKCSSLLVVGDSSPAVDVVVDCNAKMNPTKTTLLKMADCGGLPQVDQPAKLAEAIKYFIQGLGYMAAASMTRLVRSRTSSGTSISSMDASRSRSFSNRSQVNVEQRSRSHTDSMETTPNNVSEPVLPGPNRTEVPC</sequence>
<keyword evidence="4" id="KW-1185">Reference proteome</keyword>
<reference evidence="5" key="1">
    <citation type="submission" date="2025-08" db="UniProtKB">
        <authorList>
            <consortium name="RefSeq"/>
        </authorList>
    </citation>
    <scope>IDENTIFICATION</scope>
</reference>
<dbReference type="AlphaFoldDB" id="A0A6P3VW06"/>
<dbReference type="Pfam" id="PF03096">
    <property type="entry name" value="Ndr"/>
    <property type="match status" value="1"/>
</dbReference>
<dbReference type="SUPFAM" id="SSF53474">
    <property type="entry name" value="alpha/beta-Hydrolases"/>
    <property type="match status" value="1"/>
</dbReference>
<dbReference type="GeneID" id="105899256"/>
<keyword evidence="2" id="KW-0879">Wnt signaling pathway</keyword>
<gene>
    <name evidence="5" type="primary">ndrg1b</name>
</gene>
<feature type="compositionally biased region" description="Low complexity" evidence="3">
    <location>
        <begin position="312"/>
        <end position="331"/>
    </location>
</feature>
<evidence type="ECO:0000256" key="1">
    <source>
        <dbReference type="ARBA" id="ARBA00005598"/>
    </source>
</evidence>
<evidence type="ECO:0000313" key="4">
    <source>
        <dbReference type="Proteomes" id="UP000515152"/>
    </source>
</evidence>
<keyword evidence="2" id="KW-0524">Neurogenesis</keyword>
<comment type="subcellular location">
    <subcellularLocation>
        <location evidence="2">Cytoplasm</location>
    </subcellularLocation>
</comment>
<evidence type="ECO:0000256" key="3">
    <source>
        <dbReference type="SAM" id="MobiDB-lite"/>
    </source>
</evidence>
<dbReference type="OrthoDB" id="741027at2759"/>
<comment type="function">
    <text evidence="2">Contributes to the regulation of the Wnt signaling pathway. Down-regulates CTNNB1-mediated transcriptional activation of target genes. May be involved in neuron differentiation.</text>
</comment>
<dbReference type="InterPro" id="IPR029058">
    <property type="entry name" value="AB_hydrolase_fold"/>
</dbReference>
<name>A0A6P3VW06_CLUHA</name>
<dbReference type="GO" id="GO:0007399">
    <property type="term" value="P:nervous system development"/>
    <property type="evidence" value="ECO:0007669"/>
    <property type="project" value="UniProtKB-KW"/>
</dbReference>
<organism evidence="4 5">
    <name type="scientific">Clupea harengus</name>
    <name type="common">Atlantic herring</name>
    <dbReference type="NCBI Taxonomy" id="7950"/>
    <lineage>
        <taxon>Eukaryota</taxon>
        <taxon>Metazoa</taxon>
        <taxon>Chordata</taxon>
        <taxon>Craniata</taxon>
        <taxon>Vertebrata</taxon>
        <taxon>Euteleostomi</taxon>
        <taxon>Actinopterygii</taxon>
        <taxon>Neopterygii</taxon>
        <taxon>Teleostei</taxon>
        <taxon>Clupei</taxon>
        <taxon>Clupeiformes</taxon>
        <taxon>Clupeoidei</taxon>
        <taxon>Clupeidae</taxon>
        <taxon>Clupea</taxon>
    </lineage>
</organism>
<comment type="similarity">
    <text evidence="1 2">Belongs to the NDRG family.</text>
</comment>
<dbReference type="Gene3D" id="3.40.50.1820">
    <property type="entry name" value="alpha/beta hydrolase"/>
    <property type="match status" value="1"/>
</dbReference>
<keyword evidence="2" id="KW-0221">Differentiation</keyword>
<dbReference type="InterPro" id="IPR004142">
    <property type="entry name" value="NDRG"/>
</dbReference>
<accession>A0A6P3VW06</accession>
<dbReference type="GO" id="GO:0005737">
    <property type="term" value="C:cytoplasm"/>
    <property type="evidence" value="ECO:0007669"/>
    <property type="project" value="UniProtKB-SubCell"/>
</dbReference>
<dbReference type="PANTHER" id="PTHR11034">
    <property type="entry name" value="N-MYC DOWNSTREAM REGULATED"/>
    <property type="match status" value="1"/>
</dbReference>
<proteinExistence type="inferred from homology"/>
<protein>
    <recommendedName>
        <fullName evidence="2">Protein NDRG2</fullName>
    </recommendedName>
</protein>
<dbReference type="GO" id="GO:0030154">
    <property type="term" value="P:cell differentiation"/>
    <property type="evidence" value="ECO:0007669"/>
    <property type="project" value="UniProtKB-UniRule"/>
</dbReference>
<dbReference type="KEGG" id="char:105899256"/>
<dbReference type="CTD" id="393665"/>
<keyword evidence="2" id="KW-0217">Developmental protein</keyword>
<evidence type="ECO:0000256" key="2">
    <source>
        <dbReference type="RuleBase" id="RU367129"/>
    </source>
</evidence>
<feature type="region of interest" description="Disordered" evidence="3">
    <location>
        <begin position="312"/>
        <end position="371"/>
    </location>
</feature>
<evidence type="ECO:0000313" key="5">
    <source>
        <dbReference type="RefSeq" id="XP_012681872.2"/>
    </source>
</evidence>